<feature type="domain" description="Cilia- and flagella-associated protein 61 N-terminal" evidence="1">
    <location>
        <begin position="7"/>
        <end position="302"/>
    </location>
</feature>
<evidence type="ECO:0000259" key="2">
    <source>
        <dbReference type="Pfam" id="PF23150"/>
    </source>
</evidence>
<dbReference type="VEuPathDB" id="VectorBase:GPPI028752"/>
<reference evidence="4" key="1">
    <citation type="submission" date="2015-01" db="EMBL/GenBank/DDBJ databases">
        <authorList>
            <person name="Aksoy S."/>
            <person name="Warren W."/>
            <person name="Wilson R.K."/>
        </authorList>
    </citation>
    <scope>NUCLEOTIDE SEQUENCE [LARGE SCALE GENOMIC DNA]</scope>
    <source>
        <strain evidence="4">IAEA</strain>
    </source>
</reference>
<proteinExistence type="predicted"/>
<organism evidence="3 4">
    <name type="scientific">Glossina palpalis gambiensis</name>
    <dbReference type="NCBI Taxonomy" id="67801"/>
    <lineage>
        <taxon>Eukaryota</taxon>
        <taxon>Metazoa</taxon>
        <taxon>Ecdysozoa</taxon>
        <taxon>Arthropoda</taxon>
        <taxon>Hexapoda</taxon>
        <taxon>Insecta</taxon>
        <taxon>Pterygota</taxon>
        <taxon>Neoptera</taxon>
        <taxon>Endopterygota</taxon>
        <taxon>Diptera</taxon>
        <taxon>Brachycera</taxon>
        <taxon>Muscomorpha</taxon>
        <taxon>Hippoboscoidea</taxon>
        <taxon>Glossinidae</taxon>
        <taxon>Glossina</taxon>
    </lineage>
</organism>
<sequence length="1328" mass="154541">MADFYDIKNAGVEDFDEIVLFFFSPSIKFFGEPLGKQLSPQTYFSRYVSHRLLIRKIDATNAIVGYAELNNSPYMPALLEDCWMDWLTFHYCTRLPLSVTNTYFFNTFVYNDSHNPQMLKQIVEEFFFRENKIRFIITAEAPDCPIAYNAYSHGRPSFQCLEAVSHIFYPVCFSAITCPNTECIHVIYRDEMISTMRYRLALPEDNDDIVEIVHADRPELKESLGDFYIAEELLATSSKSLLIITEESISKNFISLLDFLPIIITLIIHNITSGFVWLNEDLHFYTLLENFQLDMFGNLMKFDPKLRFREKGIRINVATTTAAHLLFTSEAIQNLYDSKSLDSLSLSVGSEASTLYFSDQAEFLAKCQLLDQSESKDFPLCFRIYMFSSSDLEDPDHYVKVQPVNHAFRYNMPDDVENFPYDGYPNAFSIQLFGLTEKHDPRRMYSFLSTAFVAFPDRDYCLLSVSVTISMTPVLFEVLKYFLRATPRPGCKIDEHLYITHRSAIYGDLSIVRLRPKDKQDILNLFAEPETVELVTRRTTTRSTFIASRVSMISNVQDMSKMTMSEDVRNQAAFDRKSVNAYLDHILENSCSSYQCFTIRCGNSTKPPDENSLIGFVIIKPFLYNISLHKHYILPKTDENVNLFNAELLALKLHPFFHNQADVIFRELARQTYYRQFYYFKPSRSMAVCNDLITNMQPVEPRRIKKVWFCNFMPPLANKHKFMSMFSVEDEDLDTPTIDYLNDSYSLFSNNLRPSIFFGNATNIVVIGFGDMCKALLRCLIFGLTPAGKHMCTNNYLPSLNITVIANAGVVEAEYDFKFQCEFCENQDNCYINFNSADAFVRDVSDRLDTRLWVRFFGGTVSDINLIKRTVVLEKGCDVYYETLLLMCDTDFEMPEVLANYETRKPANYIQINSRFDKIMAYHKLRALQATPSDVKRKIVVYGAHIRTFEFINFLVTHGVAGKDVILISPYSKEGAQRRLVLNNCTVDVNIEHVLKEMVEDLGVQINDQMSLEEFELYSDNRTLKCVKFKGLHSDKTMEIECDLFVCFEDKFLSKETIEMLEMTGLAMDSGRVLVNNQFQTSDPFVYALGKFVKHTEPPNHQYLFVNPKEAVTKLMVYLGWNSEPKEVEEKFSMPAYFQAQLPMGYYMVKLVSPKRYLARHLSNEYGFRMTTYENREFARVRLNNLGYVEEIVVVTEKFQDFDFLKYFCGRHELLLNNLKARWYLKEITNFVDFFQEPWVELIMNDHFKKLQEYNKQLIKPAVEEVMSLNLSREQRFKVMQNYANDFGITARLEEAVLLFLQEHREEFHTEFALPQDFPNISEDTEPI</sequence>
<feature type="domain" description="CFAP61 dimerisation" evidence="2">
    <location>
        <begin position="1131"/>
        <end position="1243"/>
    </location>
</feature>
<evidence type="ECO:0000313" key="4">
    <source>
        <dbReference type="Proteomes" id="UP000092460"/>
    </source>
</evidence>
<reference evidence="3" key="2">
    <citation type="submission" date="2020-05" db="UniProtKB">
        <authorList>
            <consortium name="EnsemblMetazoa"/>
        </authorList>
    </citation>
    <scope>IDENTIFICATION</scope>
    <source>
        <strain evidence="3">IAEA</strain>
    </source>
</reference>
<accession>A0A1B0BFY5</accession>
<dbReference type="InterPro" id="IPR038884">
    <property type="entry name" value="CFAP61"/>
</dbReference>
<dbReference type="EMBL" id="JXJN01013692">
    <property type="status" value="NOT_ANNOTATED_CDS"/>
    <property type="molecule type" value="Genomic_DNA"/>
</dbReference>
<dbReference type="STRING" id="67801.A0A1B0BFY5"/>
<name>A0A1B0BFY5_9MUSC</name>
<protein>
    <submittedName>
        <fullName evidence="3">Uncharacterized protein</fullName>
    </submittedName>
</protein>
<dbReference type="Pfam" id="PF16092">
    <property type="entry name" value="CFAP61_N"/>
    <property type="match status" value="1"/>
</dbReference>
<dbReference type="SUPFAM" id="SSF51905">
    <property type="entry name" value="FAD/NAD(P)-binding domain"/>
    <property type="match status" value="1"/>
</dbReference>
<dbReference type="EnsemblMetazoa" id="GPPI028752-RA">
    <property type="protein sequence ID" value="GPPI028752-PA"/>
    <property type="gene ID" value="GPPI028752"/>
</dbReference>
<dbReference type="InterPro" id="IPR036188">
    <property type="entry name" value="FAD/NAD-bd_sf"/>
</dbReference>
<dbReference type="InterPro" id="IPR056299">
    <property type="entry name" value="CFAP61_dimer"/>
</dbReference>
<dbReference type="Pfam" id="PF23150">
    <property type="entry name" value="CFAP61_dimer"/>
    <property type="match status" value="1"/>
</dbReference>
<keyword evidence="4" id="KW-1185">Reference proteome</keyword>
<evidence type="ECO:0000313" key="3">
    <source>
        <dbReference type="EnsemblMetazoa" id="GPPI028752-PA"/>
    </source>
</evidence>
<dbReference type="Proteomes" id="UP000092460">
    <property type="component" value="Unassembled WGS sequence"/>
</dbReference>
<dbReference type="PANTHER" id="PTHR21178">
    <property type="entry name" value="CILIA- AND FLAGELLA-ASSOCIATED PROTEIN 61"/>
    <property type="match status" value="1"/>
</dbReference>
<dbReference type="PANTHER" id="PTHR21178:SF8">
    <property type="entry name" value="CILIA- AND FLAGELLA-ASSOCIATED PROTEIN 61"/>
    <property type="match status" value="1"/>
</dbReference>
<evidence type="ECO:0000259" key="1">
    <source>
        <dbReference type="Pfam" id="PF16092"/>
    </source>
</evidence>
<dbReference type="InterPro" id="IPR032151">
    <property type="entry name" value="CFAP61_N"/>
</dbReference>
<dbReference type="Gene3D" id="3.50.50.60">
    <property type="entry name" value="FAD/NAD(P)-binding domain"/>
    <property type="match status" value="1"/>
</dbReference>